<feature type="transmembrane region" description="Helical" evidence="10">
    <location>
        <begin position="217"/>
        <end position="234"/>
    </location>
</feature>
<dbReference type="InterPro" id="IPR051327">
    <property type="entry name" value="MATE_MepA_subfamily"/>
</dbReference>
<dbReference type="GO" id="GO:0015297">
    <property type="term" value="F:antiporter activity"/>
    <property type="evidence" value="ECO:0007669"/>
    <property type="project" value="InterPro"/>
</dbReference>
<keyword evidence="9" id="KW-0046">Antibiotic resistance</keyword>
<evidence type="ECO:0000256" key="9">
    <source>
        <dbReference type="ARBA" id="ARBA00023251"/>
    </source>
</evidence>
<dbReference type="Pfam" id="PF01554">
    <property type="entry name" value="MatE"/>
    <property type="match status" value="2"/>
</dbReference>
<dbReference type="PANTHER" id="PTHR43823">
    <property type="entry name" value="SPORULATION PROTEIN YKVU"/>
    <property type="match status" value="1"/>
</dbReference>
<dbReference type="NCBIfam" id="TIGR00797">
    <property type="entry name" value="matE"/>
    <property type="match status" value="1"/>
</dbReference>
<feature type="transmembrane region" description="Helical" evidence="10">
    <location>
        <begin position="255"/>
        <end position="281"/>
    </location>
</feature>
<sequence>MYDILWNLHYFCGLNHTKSILADLFPNYTEEKQSIRKFFRSYVYPAMFNMVVMALYNIVDRIFIGQGAGALAICGLALTLPCVSLLSTVGTLTGVGAAARISTSISLGNRSLACRILGNATVLNILLSTILIVYSLYHLDFILDIFGGSGQTIPYARKYMSILIPASLLTNLNFTYCHAIRASGFSRKSMTIVFAGVIANIILDPIFIFGFGLGIEGAAIATALSMCISSVLVIRHFRSPSNILKLQSKCFSPRFPILVSIVGIGMAAFIMNITTGMVNIIMNRYLENNGGDYAIGAYGIISSYSIQVSMLLMGICQGMQSVIGYFYAAGHRQMTLHILRKAIRTGSLIACCGFIIGEAFAPWLVKAFTSDPTLLQLSEEGLRYTFLAMPLLGFQLIVTSYFQSIRQAPKAITMNISRQFLFLIPALGLFSHWWGLTGIWLAIPFADLMATLIALFFLWRTDRKAD</sequence>
<dbReference type="GO" id="GO:0005886">
    <property type="term" value="C:plasma membrane"/>
    <property type="evidence" value="ECO:0007669"/>
    <property type="project" value="UniProtKB-SubCell"/>
</dbReference>
<gene>
    <name evidence="11" type="ORF">DWW57_14800</name>
</gene>
<feature type="transmembrane region" description="Helical" evidence="10">
    <location>
        <begin position="116"/>
        <end position="139"/>
    </location>
</feature>
<evidence type="ECO:0000313" key="11">
    <source>
        <dbReference type="EMBL" id="RGU54849.1"/>
    </source>
</evidence>
<dbReference type="InterPro" id="IPR048279">
    <property type="entry name" value="MdtK-like"/>
</dbReference>
<keyword evidence="8 10" id="KW-0472">Membrane</keyword>
<feature type="transmembrane region" description="Helical" evidence="10">
    <location>
        <begin position="42"/>
        <end position="64"/>
    </location>
</feature>
<dbReference type="GO" id="GO:0042910">
    <property type="term" value="F:xenobiotic transmembrane transporter activity"/>
    <property type="evidence" value="ECO:0007669"/>
    <property type="project" value="InterPro"/>
</dbReference>
<feature type="transmembrane region" description="Helical" evidence="10">
    <location>
        <begin position="70"/>
        <end position="95"/>
    </location>
</feature>
<feature type="transmembrane region" description="Helical" evidence="10">
    <location>
        <begin position="159"/>
        <end position="179"/>
    </location>
</feature>
<evidence type="ECO:0000256" key="5">
    <source>
        <dbReference type="ARBA" id="ARBA00022475"/>
    </source>
</evidence>
<evidence type="ECO:0000256" key="8">
    <source>
        <dbReference type="ARBA" id="ARBA00023136"/>
    </source>
</evidence>
<feature type="transmembrane region" description="Helical" evidence="10">
    <location>
        <begin position="439"/>
        <end position="459"/>
    </location>
</feature>
<name>A0A412TM70_9BACT</name>
<evidence type="ECO:0000256" key="4">
    <source>
        <dbReference type="ARBA" id="ARBA00022448"/>
    </source>
</evidence>
<dbReference type="InterPro" id="IPR002528">
    <property type="entry name" value="MATE_fam"/>
</dbReference>
<reference evidence="11 12" key="1">
    <citation type="submission" date="2018-08" db="EMBL/GenBank/DDBJ databases">
        <title>A genome reference for cultivated species of the human gut microbiota.</title>
        <authorList>
            <person name="Zou Y."/>
            <person name="Xue W."/>
            <person name="Luo G."/>
        </authorList>
    </citation>
    <scope>NUCLEOTIDE SEQUENCE [LARGE SCALE GENOMIC DNA]</scope>
    <source>
        <strain evidence="11 12">AF16-14</strain>
    </source>
</reference>
<comment type="similarity">
    <text evidence="2">Belongs to the multi antimicrobial extrusion (MATE) (TC 2.A.66.1) family. MepA subfamily.</text>
</comment>
<organism evidence="11 12">
    <name type="scientific">Odoribacter splanchnicus</name>
    <dbReference type="NCBI Taxonomy" id="28118"/>
    <lineage>
        <taxon>Bacteria</taxon>
        <taxon>Pseudomonadati</taxon>
        <taxon>Bacteroidota</taxon>
        <taxon>Bacteroidia</taxon>
        <taxon>Bacteroidales</taxon>
        <taxon>Odoribacteraceae</taxon>
        <taxon>Odoribacter</taxon>
    </lineage>
</organism>
<feature type="transmembrane region" description="Helical" evidence="10">
    <location>
        <begin position="191"/>
        <end position="211"/>
    </location>
</feature>
<proteinExistence type="inferred from homology"/>
<dbReference type="InterPro" id="IPR045070">
    <property type="entry name" value="MATE_MepA-like"/>
</dbReference>
<comment type="subcellular location">
    <subcellularLocation>
        <location evidence="1">Cell membrane</location>
        <topology evidence="1">Multi-pass membrane protein</topology>
    </subcellularLocation>
</comment>
<dbReference type="AlphaFoldDB" id="A0A412TM70"/>
<comment type="caution">
    <text evidence="11">The sequence shown here is derived from an EMBL/GenBank/DDBJ whole genome shotgun (WGS) entry which is preliminary data.</text>
</comment>
<evidence type="ECO:0000256" key="2">
    <source>
        <dbReference type="ARBA" id="ARBA00008417"/>
    </source>
</evidence>
<evidence type="ECO:0000256" key="6">
    <source>
        <dbReference type="ARBA" id="ARBA00022692"/>
    </source>
</evidence>
<evidence type="ECO:0000313" key="12">
    <source>
        <dbReference type="Proteomes" id="UP000284243"/>
    </source>
</evidence>
<keyword evidence="5" id="KW-1003">Cell membrane</keyword>
<feature type="transmembrane region" description="Helical" evidence="10">
    <location>
        <begin position="384"/>
        <end position="404"/>
    </location>
</feature>
<feature type="transmembrane region" description="Helical" evidence="10">
    <location>
        <begin position="293"/>
        <end position="316"/>
    </location>
</feature>
<evidence type="ECO:0000256" key="1">
    <source>
        <dbReference type="ARBA" id="ARBA00004651"/>
    </source>
</evidence>
<protein>
    <recommendedName>
        <fullName evidence="3">Multidrug export protein MepA</fullName>
    </recommendedName>
</protein>
<dbReference type="PIRSF" id="PIRSF006603">
    <property type="entry name" value="DinF"/>
    <property type="match status" value="1"/>
</dbReference>
<feature type="transmembrane region" description="Helical" evidence="10">
    <location>
        <begin position="342"/>
        <end position="364"/>
    </location>
</feature>
<dbReference type="CDD" id="cd13143">
    <property type="entry name" value="MATE_MepA_like"/>
    <property type="match status" value="1"/>
</dbReference>
<dbReference type="Proteomes" id="UP000284243">
    <property type="component" value="Unassembled WGS sequence"/>
</dbReference>
<keyword evidence="6 10" id="KW-0812">Transmembrane</keyword>
<dbReference type="PANTHER" id="PTHR43823:SF3">
    <property type="entry name" value="MULTIDRUG EXPORT PROTEIN MEPA"/>
    <property type="match status" value="1"/>
</dbReference>
<keyword evidence="7 10" id="KW-1133">Transmembrane helix</keyword>
<accession>A0A412TM70</accession>
<evidence type="ECO:0000256" key="7">
    <source>
        <dbReference type="ARBA" id="ARBA00022989"/>
    </source>
</evidence>
<feature type="transmembrane region" description="Helical" evidence="10">
    <location>
        <begin position="416"/>
        <end position="433"/>
    </location>
</feature>
<dbReference type="GO" id="GO:0046677">
    <property type="term" value="P:response to antibiotic"/>
    <property type="evidence" value="ECO:0007669"/>
    <property type="project" value="UniProtKB-KW"/>
</dbReference>
<evidence type="ECO:0000256" key="3">
    <source>
        <dbReference type="ARBA" id="ARBA00022106"/>
    </source>
</evidence>
<evidence type="ECO:0000256" key="10">
    <source>
        <dbReference type="SAM" id="Phobius"/>
    </source>
</evidence>
<keyword evidence="4" id="KW-0813">Transport</keyword>
<dbReference type="EMBL" id="QRYC01000025">
    <property type="protein sequence ID" value="RGU54849.1"/>
    <property type="molecule type" value="Genomic_DNA"/>
</dbReference>